<comment type="subcellular location">
    <subcellularLocation>
        <location evidence="1">Membrane</location>
        <topology evidence="1">Single-pass membrane protein</topology>
    </subcellularLocation>
</comment>
<keyword evidence="10" id="KW-1185">Reference proteome</keyword>
<evidence type="ECO:0000256" key="8">
    <source>
        <dbReference type="SAM" id="Phobius"/>
    </source>
</evidence>
<dbReference type="GO" id="GO:0080143">
    <property type="term" value="P:regulation of amino acid export"/>
    <property type="evidence" value="ECO:0007669"/>
    <property type="project" value="InterPro"/>
</dbReference>
<keyword evidence="5" id="KW-0029">Amino-acid transport</keyword>
<name>A0A6A4NK32_LUPAL</name>
<comment type="caution">
    <text evidence="9">The sequence shown here is derived from an EMBL/GenBank/DDBJ whole genome shotgun (WGS) entry which is preliminary data.</text>
</comment>
<keyword evidence="3" id="KW-0813">Transport</keyword>
<organism evidence="9 10">
    <name type="scientific">Lupinus albus</name>
    <name type="common">White lupine</name>
    <name type="synonym">Lupinus termis</name>
    <dbReference type="NCBI Taxonomy" id="3870"/>
    <lineage>
        <taxon>Eukaryota</taxon>
        <taxon>Viridiplantae</taxon>
        <taxon>Streptophyta</taxon>
        <taxon>Embryophyta</taxon>
        <taxon>Tracheophyta</taxon>
        <taxon>Spermatophyta</taxon>
        <taxon>Magnoliopsida</taxon>
        <taxon>eudicotyledons</taxon>
        <taxon>Gunneridae</taxon>
        <taxon>Pentapetalae</taxon>
        <taxon>rosids</taxon>
        <taxon>fabids</taxon>
        <taxon>Fabales</taxon>
        <taxon>Fabaceae</taxon>
        <taxon>Papilionoideae</taxon>
        <taxon>50 kb inversion clade</taxon>
        <taxon>genistoids sensu lato</taxon>
        <taxon>core genistoids</taxon>
        <taxon>Genisteae</taxon>
        <taxon>Lupinus</taxon>
    </lineage>
</organism>
<evidence type="ECO:0000313" key="10">
    <source>
        <dbReference type="Proteomes" id="UP000447434"/>
    </source>
</evidence>
<dbReference type="Proteomes" id="UP000447434">
    <property type="component" value="Chromosome 22"/>
</dbReference>
<keyword evidence="4 8" id="KW-0812">Transmembrane</keyword>
<comment type="similarity">
    <text evidence="2">Belongs to the GLUTAMINE DUMPER 1 (TC 9.B.60) family.</text>
</comment>
<gene>
    <name evidence="9" type="ORF">Lalb_Chr22g0349671</name>
</gene>
<keyword evidence="7 8" id="KW-0472">Membrane</keyword>
<evidence type="ECO:0000256" key="5">
    <source>
        <dbReference type="ARBA" id="ARBA00022970"/>
    </source>
</evidence>
<evidence type="ECO:0000256" key="7">
    <source>
        <dbReference type="ARBA" id="ARBA00023136"/>
    </source>
</evidence>
<accession>A0A6A4NK32</accession>
<proteinExistence type="inferred from homology"/>
<evidence type="ECO:0000256" key="2">
    <source>
        <dbReference type="ARBA" id="ARBA00009977"/>
    </source>
</evidence>
<dbReference type="InterPro" id="IPR040359">
    <property type="entry name" value="GDU"/>
</dbReference>
<reference evidence="10" key="1">
    <citation type="journal article" date="2020" name="Nat. Commun.">
        <title>Genome sequence of the cluster root forming white lupin.</title>
        <authorList>
            <person name="Hufnagel B."/>
            <person name="Marques A."/>
            <person name="Soriano A."/>
            <person name="Marques L."/>
            <person name="Divol F."/>
            <person name="Doumas P."/>
            <person name="Sallet E."/>
            <person name="Mancinotti D."/>
            <person name="Carrere S."/>
            <person name="Marande W."/>
            <person name="Arribat S."/>
            <person name="Keller J."/>
            <person name="Huneau C."/>
            <person name="Blein T."/>
            <person name="Aime D."/>
            <person name="Laguerre M."/>
            <person name="Taylor J."/>
            <person name="Schubert V."/>
            <person name="Nelson M."/>
            <person name="Geu-Flores F."/>
            <person name="Crespi M."/>
            <person name="Gallardo-Guerrero K."/>
            <person name="Delaux P.-M."/>
            <person name="Salse J."/>
            <person name="Berges H."/>
            <person name="Guyot R."/>
            <person name="Gouzy J."/>
            <person name="Peret B."/>
        </authorList>
    </citation>
    <scope>NUCLEOTIDE SEQUENCE [LARGE SCALE GENOMIC DNA]</scope>
    <source>
        <strain evidence="10">cv. Amiga</strain>
    </source>
</reference>
<evidence type="ECO:0000256" key="3">
    <source>
        <dbReference type="ARBA" id="ARBA00022448"/>
    </source>
</evidence>
<dbReference type="OrthoDB" id="1930784at2759"/>
<sequence>MRAMTLTLAPTATLTLTLTSITPTITASHKLWDSPFHYLAATLISMLFLIAFALLIIALYYKMLMTQSQNQHGGNENLEKEGETQMEEQVKVNEANVFVIMAGDEKPTFLATPVCPKSFSLEADNVGNHLE</sequence>
<evidence type="ECO:0000313" key="9">
    <source>
        <dbReference type="EMBL" id="KAE9587894.1"/>
    </source>
</evidence>
<dbReference type="GO" id="GO:0006865">
    <property type="term" value="P:amino acid transport"/>
    <property type="evidence" value="ECO:0007669"/>
    <property type="project" value="UniProtKB-KW"/>
</dbReference>
<evidence type="ECO:0000256" key="4">
    <source>
        <dbReference type="ARBA" id="ARBA00022692"/>
    </source>
</evidence>
<dbReference type="AlphaFoldDB" id="A0A6A4NK32"/>
<dbReference type="EMBL" id="WOCE01000022">
    <property type="protein sequence ID" value="KAE9587894.1"/>
    <property type="molecule type" value="Genomic_DNA"/>
</dbReference>
<protein>
    <submittedName>
        <fullName evidence="9">Uncharacterized protein</fullName>
    </submittedName>
</protein>
<dbReference type="PANTHER" id="PTHR33228:SF49">
    <property type="entry name" value="PROTEIN GLUTAMINE DUMPER 5"/>
    <property type="match status" value="1"/>
</dbReference>
<evidence type="ECO:0000256" key="6">
    <source>
        <dbReference type="ARBA" id="ARBA00022989"/>
    </source>
</evidence>
<feature type="transmembrane region" description="Helical" evidence="8">
    <location>
        <begin position="36"/>
        <end position="61"/>
    </location>
</feature>
<keyword evidence="6 8" id="KW-1133">Transmembrane helix</keyword>
<dbReference type="PANTHER" id="PTHR33228">
    <property type="entry name" value="PROTEIN GLUTAMINE DUMPER 4-RELATED"/>
    <property type="match status" value="1"/>
</dbReference>
<evidence type="ECO:0000256" key="1">
    <source>
        <dbReference type="ARBA" id="ARBA00004167"/>
    </source>
</evidence>
<dbReference type="GO" id="GO:0016020">
    <property type="term" value="C:membrane"/>
    <property type="evidence" value="ECO:0007669"/>
    <property type="project" value="UniProtKB-SubCell"/>
</dbReference>